<dbReference type="EMBL" id="RBXO01000001">
    <property type="protein sequence ID" value="RKT54690.1"/>
    <property type="molecule type" value="Genomic_DNA"/>
</dbReference>
<proteinExistence type="predicted"/>
<sequence>MCYFRIMGSSLVHKGINYTVGLNYVGEGCTRDIWRTELVEQELRVIRDELHCTAVNVYGTEVPRLVEAATIALSLGLDVWLQPRLYDVDAAETLDHLADAARAAERLRARHPERVVLNVGCEYSLYTDGIIPGEDAAAKGLPLGSPRWWPVLPLFNQRLNFLLANAAAVARANFTGPLTYGAGLWEQVDWTLFDIVGSNYYRHEHNEANYRQGLRRLHRHGKPVAVLEFGCGGYRGAEKDGPRAQRLVTWDASAHTSVRESAPPRDEAAQARYLADLIELYAAEGVFAAFAFEFIQPASPHSPDPRLDLDRAGYTLVKVHAEDAELPYSSGHWEPKAAFHEVAKRYRAL</sequence>
<gene>
    <name evidence="1" type="ORF">C8E97_3338</name>
</gene>
<evidence type="ECO:0008006" key="3">
    <source>
        <dbReference type="Google" id="ProtNLM"/>
    </source>
</evidence>
<comment type="caution">
    <text evidence="1">The sequence shown here is derived from an EMBL/GenBank/DDBJ whole genome shotgun (WGS) entry which is preliminary data.</text>
</comment>
<name>A0A495W0Q1_9PSEU</name>
<dbReference type="SUPFAM" id="SSF51445">
    <property type="entry name" value="(Trans)glycosidases"/>
    <property type="match status" value="1"/>
</dbReference>
<dbReference type="InterPro" id="IPR017853">
    <property type="entry name" value="GH"/>
</dbReference>
<organism evidence="1 2">
    <name type="scientific">Saccharothrix australiensis</name>
    <dbReference type="NCBI Taxonomy" id="2072"/>
    <lineage>
        <taxon>Bacteria</taxon>
        <taxon>Bacillati</taxon>
        <taxon>Actinomycetota</taxon>
        <taxon>Actinomycetes</taxon>
        <taxon>Pseudonocardiales</taxon>
        <taxon>Pseudonocardiaceae</taxon>
        <taxon>Saccharothrix</taxon>
    </lineage>
</organism>
<dbReference type="Gene3D" id="3.20.20.80">
    <property type="entry name" value="Glycosidases"/>
    <property type="match status" value="1"/>
</dbReference>
<protein>
    <recommendedName>
        <fullName evidence="3">Abortive infection protein</fullName>
    </recommendedName>
</protein>
<keyword evidence="2" id="KW-1185">Reference proteome</keyword>
<dbReference type="AlphaFoldDB" id="A0A495W0Q1"/>
<evidence type="ECO:0000313" key="2">
    <source>
        <dbReference type="Proteomes" id="UP000282084"/>
    </source>
</evidence>
<accession>A0A495W0Q1</accession>
<reference evidence="1 2" key="1">
    <citation type="submission" date="2018-10" db="EMBL/GenBank/DDBJ databases">
        <title>Sequencing the genomes of 1000 actinobacteria strains.</title>
        <authorList>
            <person name="Klenk H.-P."/>
        </authorList>
    </citation>
    <scope>NUCLEOTIDE SEQUENCE [LARGE SCALE GENOMIC DNA]</scope>
    <source>
        <strain evidence="1 2">DSM 43800</strain>
    </source>
</reference>
<dbReference type="Proteomes" id="UP000282084">
    <property type="component" value="Unassembled WGS sequence"/>
</dbReference>
<evidence type="ECO:0000313" key="1">
    <source>
        <dbReference type="EMBL" id="RKT54690.1"/>
    </source>
</evidence>